<dbReference type="AlphaFoldDB" id="A0A7Z0GLU7"/>
<keyword evidence="4" id="KW-1185">Reference proteome</keyword>
<feature type="region of interest" description="Disordered" evidence="1">
    <location>
        <begin position="1"/>
        <end position="27"/>
    </location>
</feature>
<dbReference type="EMBL" id="JACCFY010000001">
    <property type="protein sequence ID" value="NYJ78389.1"/>
    <property type="molecule type" value="Genomic_DNA"/>
</dbReference>
<evidence type="ECO:0000256" key="2">
    <source>
        <dbReference type="SAM" id="Phobius"/>
    </source>
</evidence>
<dbReference type="RefSeq" id="WP_179541736.1">
    <property type="nucleotide sequence ID" value="NZ_BAAALL010000005.1"/>
</dbReference>
<evidence type="ECO:0000313" key="3">
    <source>
        <dbReference type="EMBL" id="NYJ78389.1"/>
    </source>
</evidence>
<dbReference type="InterPro" id="IPR043857">
    <property type="entry name" value="DUF5819"/>
</dbReference>
<keyword evidence="2" id="KW-1133">Transmembrane helix</keyword>
<dbReference type="Pfam" id="PF19136">
    <property type="entry name" value="DUF5819"/>
    <property type="match status" value="1"/>
</dbReference>
<organism evidence="3 4">
    <name type="scientific">Nesterenkonia xinjiangensis</name>
    <dbReference type="NCBI Taxonomy" id="225327"/>
    <lineage>
        <taxon>Bacteria</taxon>
        <taxon>Bacillati</taxon>
        <taxon>Actinomycetota</taxon>
        <taxon>Actinomycetes</taxon>
        <taxon>Micrococcales</taxon>
        <taxon>Micrococcaceae</taxon>
        <taxon>Nesterenkonia</taxon>
    </lineage>
</organism>
<protein>
    <submittedName>
        <fullName evidence="3">Uncharacterized protein</fullName>
    </submittedName>
</protein>
<keyword evidence="2" id="KW-0472">Membrane</keyword>
<reference evidence="3 4" key="1">
    <citation type="submission" date="2020-07" db="EMBL/GenBank/DDBJ databases">
        <title>Sequencing the genomes of 1000 actinobacteria strains.</title>
        <authorList>
            <person name="Klenk H.-P."/>
        </authorList>
    </citation>
    <scope>NUCLEOTIDE SEQUENCE [LARGE SCALE GENOMIC DNA]</scope>
    <source>
        <strain evidence="3 4">DSM 15475</strain>
    </source>
</reference>
<accession>A0A7Z0GLU7</accession>
<gene>
    <name evidence="3" type="ORF">HNR09_001800</name>
</gene>
<evidence type="ECO:0000313" key="4">
    <source>
        <dbReference type="Proteomes" id="UP000535437"/>
    </source>
</evidence>
<comment type="caution">
    <text evidence="3">The sequence shown here is derived from an EMBL/GenBank/DDBJ whole genome shotgun (WGS) entry which is preliminary data.</text>
</comment>
<sequence length="275" mass="30983">MNTPTPRAQDDACETAPGDVATSGDATPRPPKIARVLVWPLLAIVLVHTLIIGLWVAPSTAFRDAVGTDRVREYIYPWFEQNWSLFAPTPRRGEVMFEVRASVVDADTGEEEETDWVMLTDIEDALVRGNLTPPRTMKLTRRTADDLHTARRDMDSEQLELLEANFIDTPVEELRTMLLEADEGNVGAVDRYMRADATATFIANAYAQITWGDQGDVTRVQYRTSSRRVPDYDPDSDRTLADVEPGVRDYGWRPSVDIAEEELDLFTLYAETEVD</sequence>
<evidence type="ECO:0000256" key="1">
    <source>
        <dbReference type="SAM" id="MobiDB-lite"/>
    </source>
</evidence>
<keyword evidence="2" id="KW-0812">Transmembrane</keyword>
<feature type="transmembrane region" description="Helical" evidence="2">
    <location>
        <begin position="36"/>
        <end position="57"/>
    </location>
</feature>
<name>A0A7Z0GLU7_9MICC</name>
<dbReference type="Proteomes" id="UP000535437">
    <property type="component" value="Unassembled WGS sequence"/>
</dbReference>
<proteinExistence type="predicted"/>